<feature type="transmembrane region" description="Helical" evidence="9">
    <location>
        <begin position="99"/>
        <end position="131"/>
    </location>
</feature>
<evidence type="ECO:0000313" key="12">
    <source>
        <dbReference type="Proteomes" id="UP000483379"/>
    </source>
</evidence>
<evidence type="ECO:0000256" key="8">
    <source>
        <dbReference type="ARBA" id="ARBA00023136"/>
    </source>
</evidence>
<dbReference type="PANTHER" id="PTHR30413">
    <property type="entry name" value="INNER MEMBRANE TRANSPORT PERMEASE"/>
    <property type="match status" value="1"/>
</dbReference>
<feature type="transmembrane region" description="Helical" evidence="9">
    <location>
        <begin position="58"/>
        <end position="78"/>
    </location>
</feature>
<dbReference type="PROSITE" id="PS51012">
    <property type="entry name" value="ABC_TM2"/>
    <property type="match status" value="1"/>
</dbReference>
<evidence type="ECO:0000256" key="4">
    <source>
        <dbReference type="ARBA" id="ARBA00022475"/>
    </source>
</evidence>
<evidence type="ECO:0000256" key="1">
    <source>
        <dbReference type="ARBA" id="ARBA00004651"/>
    </source>
</evidence>
<evidence type="ECO:0000259" key="10">
    <source>
        <dbReference type="PROSITE" id="PS51012"/>
    </source>
</evidence>
<feature type="transmembrane region" description="Helical" evidence="9">
    <location>
        <begin position="226"/>
        <end position="245"/>
    </location>
</feature>
<dbReference type="PANTHER" id="PTHR30413:SF10">
    <property type="entry name" value="CAPSULE POLYSACCHARIDE EXPORT INNER-MEMBRANE PROTEIN CTRC"/>
    <property type="match status" value="1"/>
</dbReference>
<dbReference type="GO" id="GO:0015774">
    <property type="term" value="P:polysaccharide transport"/>
    <property type="evidence" value="ECO:0007669"/>
    <property type="project" value="UniProtKB-KW"/>
</dbReference>
<evidence type="ECO:0000256" key="3">
    <source>
        <dbReference type="ARBA" id="ARBA00022448"/>
    </source>
</evidence>
<keyword evidence="4 9" id="KW-1003">Cell membrane</keyword>
<keyword evidence="12" id="KW-1185">Reference proteome</keyword>
<dbReference type="EMBL" id="JAAIJQ010000008">
    <property type="protein sequence ID" value="NEV61106.1"/>
    <property type="molecule type" value="Genomic_DNA"/>
</dbReference>
<evidence type="ECO:0000256" key="7">
    <source>
        <dbReference type="ARBA" id="ARBA00023047"/>
    </source>
</evidence>
<evidence type="ECO:0000256" key="5">
    <source>
        <dbReference type="ARBA" id="ARBA00022692"/>
    </source>
</evidence>
<protein>
    <recommendedName>
        <fullName evidence="9">Transport permease protein</fullName>
    </recommendedName>
</protein>
<dbReference type="InterPro" id="IPR047817">
    <property type="entry name" value="ABC2_TM_bact-type"/>
</dbReference>
<keyword evidence="5 9" id="KW-0812">Transmembrane</keyword>
<dbReference type="GO" id="GO:0140359">
    <property type="term" value="F:ABC-type transporter activity"/>
    <property type="evidence" value="ECO:0007669"/>
    <property type="project" value="InterPro"/>
</dbReference>
<dbReference type="GO" id="GO:0015920">
    <property type="term" value="P:lipopolysaccharide transport"/>
    <property type="evidence" value="ECO:0007669"/>
    <property type="project" value="TreeGrafter"/>
</dbReference>
<feature type="domain" description="ABC transmembrane type-2" evidence="10">
    <location>
        <begin position="23"/>
        <end position="248"/>
    </location>
</feature>
<comment type="caution">
    <text evidence="11">The sequence shown here is derived from an EMBL/GenBank/DDBJ whole genome shotgun (WGS) entry which is preliminary data.</text>
</comment>
<proteinExistence type="inferred from homology"/>
<dbReference type="Proteomes" id="UP000483379">
    <property type="component" value="Unassembled WGS sequence"/>
</dbReference>
<sequence length="256" mass="28692">MNLLLLLDFTRQDFVDRYSGSVLGVLWALIHPLVMIFIFTVIFTNIMGARLPGVAGDYGYAVYLVSGLLPWMAFANTVTRGSTVFLDRRNIIGKIPIALAYLPVYIVISEAVTFLISMTIFAVFLIAVGALPGKAIVMLPFIFVLQQIFAFGLGLIFGVLNVFLRDIRELVGVMLTFWFWLTPIVWVPSVAPPLVQQLQETLNPAYLFVNAYHGIFVHGQMPDFGALSRLVLIAHAALLLGWLLLKWLERDVRDFL</sequence>
<keyword evidence="6 9" id="KW-1133">Transmembrane helix</keyword>
<keyword evidence="7" id="KW-0625">Polysaccharide transport</keyword>
<dbReference type="RefSeq" id="WP_164451155.1">
    <property type="nucleotide sequence ID" value="NZ_JAAIJQ010000008.1"/>
</dbReference>
<feature type="transmembrane region" description="Helical" evidence="9">
    <location>
        <begin position="137"/>
        <end position="163"/>
    </location>
</feature>
<evidence type="ECO:0000313" key="11">
    <source>
        <dbReference type="EMBL" id="NEV61106.1"/>
    </source>
</evidence>
<evidence type="ECO:0000256" key="2">
    <source>
        <dbReference type="ARBA" id="ARBA00007783"/>
    </source>
</evidence>
<accession>A0A6M0JU99</accession>
<comment type="subcellular location">
    <subcellularLocation>
        <location evidence="9">Cell inner membrane</location>
        <topology evidence="9">Multi-pass membrane protein</topology>
    </subcellularLocation>
    <subcellularLocation>
        <location evidence="1">Cell membrane</location>
        <topology evidence="1">Multi-pass membrane protein</topology>
    </subcellularLocation>
</comment>
<organism evidence="11 12">
    <name type="scientific">Thiorhodococcus minor</name>
    <dbReference type="NCBI Taxonomy" id="57489"/>
    <lineage>
        <taxon>Bacteria</taxon>
        <taxon>Pseudomonadati</taxon>
        <taxon>Pseudomonadota</taxon>
        <taxon>Gammaproteobacteria</taxon>
        <taxon>Chromatiales</taxon>
        <taxon>Chromatiaceae</taxon>
        <taxon>Thiorhodococcus</taxon>
    </lineage>
</organism>
<feature type="transmembrane region" description="Helical" evidence="9">
    <location>
        <begin position="21"/>
        <end position="46"/>
    </location>
</feature>
<feature type="transmembrane region" description="Helical" evidence="9">
    <location>
        <begin position="170"/>
        <end position="191"/>
    </location>
</feature>
<dbReference type="AlphaFoldDB" id="A0A6M0JU99"/>
<keyword evidence="3 9" id="KW-0813">Transport</keyword>
<gene>
    <name evidence="11" type="ORF">G3446_04185</name>
</gene>
<comment type="similarity">
    <text evidence="2 9">Belongs to the ABC-2 integral membrane protein family.</text>
</comment>
<evidence type="ECO:0000256" key="9">
    <source>
        <dbReference type="RuleBase" id="RU361157"/>
    </source>
</evidence>
<keyword evidence="8 9" id="KW-0472">Membrane</keyword>
<evidence type="ECO:0000256" key="6">
    <source>
        <dbReference type="ARBA" id="ARBA00022989"/>
    </source>
</evidence>
<dbReference type="Pfam" id="PF01061">
    <property type="entry name" value="ABC2_membrane"/>
    <property type="match status" value="1"/>
</dbReference>
<keyword evidence="7" id="KW-0762">Sugar transport</keyword>
<reference evidence="11 12" key="1">
    <citation type="submission" date="2020-02" db="EMBL/GenBank/DDBJ databases">
        <title>Genome sequences of Thiorhodococcus mannitoliphagus and Thiorhodococcus minor, purple sulfur photosynthetic bacteria in the gammaproteobacterial family, Chromatiaceae.</title>
        <authorList>
            <person name="Aviles F.A."/>
            <person name="Meyer T.E."/>
            <person name="Kyndt J.A."/>
        </authorList>
    </citation>
    <scope>NUCLEOTIDE SEQUENCE [LARGE SCALE GENOMIC DNA]</scope>
    <source>
        <strain evidence="11 12">DSM 11518</strain>
    </source>
</reference>
<name>A0A6M0JU99_9GAMM</name>
<dbReference type="InterPro" id="IPR013525">
    <property type="entry name" value="ABC2_TM"/>
</dbReference>
<dbReference type="GO" id="GO:0005886">
    <property type="term" value="C:plasma membrane"/>
    <property type="evidence" value="ECO:0007669"/>
    <property type="project" value="UniProtKB-SubCell"/>
</dbReference>